<dbReference type="InterPro" id="IPR000160">
    <property type="entry name" value="GGDEF_dom"/>
</dbReference>
<feature type="transmembrane region" description="Helical" evidence="3">
    <location>
        <begin position="66"/>
        <end position="86"/>
    </location>
</feature>
<evidence type="ECO:0000256" key="3">
    <source>
        <dbReference type="SAM" id="Phobius"/>
    </source>
</evidence>
<dbReference type="EC" id="2.7.7.65" evidence="1"/>
<dbReference type="Proteomes" id="UP001597176">
    <property type="component" value="Unassembled WGS sequence"/>
</dbReference>
<feature type="transmembrane region" description="Helical" evidence="3">
    <location>
        <begin position="36"/>
        <end position="54"/>
    </location>
</feature>
<dbReference type="Gene3D" id="3.30.70.270">
    <property type="match status" value="1"/>
</dbReference>
<dbReference type="SUPFAM" id="SSF55073">
    <property type="entry name" value="Nucleotide cyclase"/>
    <property type="match status" value="1"/>
</dbReference>
<dbReference type="NCBIfam" id="TIGR00254">
    <property type="entry name" value="GGDEF"/>
    <property type="match status" value="1"/>
</dbReference>
<accession>A0ABW3X067</accession>
<comment type="caution">
    <text evidence="5">The sequence shown here is derived from an EMBL/GenBank/DDBJ whole genome shotgun (WGS) entry which is preliminary data.</text>
</comment>
<feature type="transmembrane region" description="Helical" evidence="3">
    <location>
        <begin position="175"/>
        <end position="193"/>
    </location>
</feature>
<feature type="domain" description="GGDEF" evidence="4">
    <location>
        <begin position="257"/>
        <end position="397"/>
    </location>
</feature>
<evidence type="ECO:0000256" key="2">
    <source>
        <dbReference type="ARBA" id="ARBA00034247"/>
    </source>
</evidence>
<dbReference type="SMART" id="SM00267">
    <property type="entry name" value="GGDEF"/>
    <property type="match status" value="1"/>
</dbReference>
<keyword evidence="3" id="KW-1133">Transmembrane helix</keyword>
<dbReference type="PANTHER" id="PTHR45138">
    <property type="entry name" value="REGULATORY COMPONENTS OF SENSORY TRANSDUCTION SYSTEM"/>
    <property type="match status" value="1"/>
</dbReference>
<evidence type="ECO:0000313" key="5">
    <source>
        <dbReference type="EMBL" id="MFD1302254.1"/>
    </source>
</evidence>
<dbReference type="InterPro" id="IPR050469">
    <property type="entry name" value="Diguanylate_Cyclase"/>
</dbReference>
<evidence type="ECO:0000256" key="1">
    <source>
        <dbReference type="ARBA" id="ARBA00012528"/>
    </source>
</evidence>
<evidence type="ECO:0000313" key="6">
    <source>
        <dbReference type="Proteomes" id="UP001597176"/>
    </source>
</evidence>
<dbReference type="PANTHER" id="PTHR45138:SF9">
    <property type="entry name" value="DIGUANYLATE CYCLASE DGCM-RELATED"/>
    <property type="match status" value="1"/>
</dbReference>
<keyword evidence="3" id="KW-0472">Membrane</keyword>
<comment type="catalytic activity">
    <reaction evidence="2">
        <text>2 GTP = 3',3'-c-di-GMP + 2 diphosphate</text>
        <dbReference type="Rhea" id="RHEA:24898"/>
        <dbReference type="ChEBI" id="CHEBI:33019"/>
        <dbReference type="ChEBI" id="CHEBI:37565"/>
        <dbReference type="ChEBI" id="CHEBI:58805"/>
        <dbReference type="EC" id="2.7.7.65"/>
    </reaction>
</comment>
<dbReference type="InterPro" id="IPR043128">
    <property type="entry name" value="Rev_trsase/Diguanyl_cyclase"/>
</dbReference>
<reference evidence="6" key="1">
    <citation type="journal article" date="2019" name="Int. J. Syst. Evol. Microbiol.">
        <title>The Global Catalogue of Microorganisms (GCM) 10K type strain sequencing project: providing services to taxonomists for standard genome sequencing and annotation.</title>
        <authorList>
            <consortium name="The Broad Institute Genomics Platform"/>
            <consortium name="The Broad Institute Genome Sequencing Center for Infectious Disease"/>
            <person name="Wu L."/>
            <person name="Ma J."/>
        </authorList>
    </citation>
    <scope>NUCLEOTIDE SEQUENCE [LARGE SCALE GENOMIC DNA]</scope>
    <source>
        <strain evidence="6">CCUG 56108</strain>
    </source>
</reference>
<organism evidence="5 6">
    <name type="scientific">Methylobacterium marchantiae</name>
    <dbReference type="NCBI Taxonomy" id="600331"/>
    <lineage>
        <taxon>Bacteria</taxon>
        <taxon>Pseudomonadati</taxon>
        <taxon>Pseudomonadota</taxon>
        <taxon>Alphaproteobacteria</taxon>
        <taxon>Hyphomicrobiales</taxon>
        <taxon>Methylobacteriaceae</taxon>
        <taxon>Methylobacterium</taxon>
    </lineage>
</organism>
<dbReference type="EMBL" id="JBHTND010000014">
    <property type="protein sequence ID" value="MFD1302254.1"/>
    <property type="molecule type" value="Genomic_DNA"/>
</dbReference>
<keyword evidence="3" id="KW-0812">Transmembrane</keyword>
<feature type="transmembrane region" description="Helical" evidence="3">
    <location>
        <begin position="151"/>
        <end position="169"/>
    </location>
</feature>
<dbReference type="RefSeq" id="WP_238206544.1">
    <property type="nucleotide sequence ID" value="NZ_JBHTND010000014.1"/>
</dbReference>
<keyword evidence="6" id="KW-1185">Reference proteome</keyword>
<evidence type="ECO:0000259" key="4">
    <source>
        <dbReference type="PROSITE" id="PS50887"/>
    </source>
</evidence>
<dbReference type="CDD" id="cd01949">
    <property type="entry name" value="GGDEF"/>
    <property type="match status" value="1"/>
</dbReference>
<name>A0ABW3X067_9HYPH</name>
<proteinExistence type="predicted"/>
<feature type="transmembrane region" description="Helical" evidence="3">
    <location>
        <begin position="127"/>
        <end position="144"/>
    </location>
</feature>
<gene>
    <name evidence="5" type="ORF">ACFQ4G_11810</name>
</gene>
<dbReference type="PROSITE" id="PS50887">
    <property type="entry name" value="GGDEF"/>
    <property type="match status" value="1"/>
</dbReference>
<protein>
    <recommendedName>
        <fullName evidence="1">diguanylate cyclase</fullName>
        <ecNumber evidence="1">2.7.7.65</ecNumber>
    </recommendedName>
</protein>
<dbReference type="Pfam" id="PF00990">
    <property type="entry name" value="GGDEF"/>
    <property type="match status" value="1"/>
</dbReference>
<dbReference type="InterPro" id="IPR029787">
    <property type="entry name" value="Nucleotide_cyclase"/>
</dbReference>
<sequence>MAPSPIEVGLSRPWHTLRLPHALEARFHAEEVPPRGLYMQSWLLIFIVFNIISLKIDLDLFGREAMAVPAGLTVGVFIPLALVWIVALHGHPSARRQAIAAAVTSLADMAIVLNSSRIAPHEHADTYLILAAIVPLVVGMIAPLSFRDSLWFCGIAFLAYVGFIVASGLGAEGHTGVPLLVAALILVPIKLTYSREWDRKKSFLLGLREKEQAEELARACARLTILSETDPLTGVANRRLFTERLDERWEVAAVRQEWFGVLLVDIDHFKRLNDTAGHAEGDGCLVSVADALKRDLARWGGLVCRYGGEEFAAFVPLTTPETIRDVGESLRLAVADLAIGHPGLPQGGVVTVSVGVTAAHGANRHAGLRALHLLRTADEALYAAKSAGRNRVEARNALTAANLAVMTDHAA</sequence>